<sequence length="149" mass="16996">MAHNTGQHSTTGKSPSLVKKGWNPLLPVDHMKKNLLAINLTSKAFHDMWKKACYTAAKHIAEAKYYNKQRYDRTHMEPAFKKGDDVLVSTLNFNNLKGPKEIRDSFVGPFNIIKLIGKNAVEIRLTEEFSRNHPVFPVILVKPYFQTGD</sequence>
<feature type="domain" description="Tf2-1-like SH3-like" evidence="1">
    <location>
        <begin position="83"/>
        <end position="144"/>
    </location>
</feature>
<reference evidence="2" key="1">
    <citation type="submission" date="2021-03" db="EMBL/GenBank/DDBJ databases">
        <title>Draft genome sequence of rust myrtle Austropuccinia psidii MF-1, a brazilian biotype.</title>
        <authorList>
            <person name="Quecine M.C."/>
            <person name="Pachon D.M.R."/>
            <person name="Bonatelli M.L."/>
            <person name="Correr F.H."/>
            <person name="Franceschini L.M."/>
            <person name="Leite T.F."/>
            <person name="Margarido G.R.A."/>
            <person name="Almeida C.A."/>
            <person name="Ferrarezi J.A."/>
            <person name="Labate C.A."/>
        </authorList>
    </citation>
    <scope>NUCLEOTIDE SEQUENCE</scope>
    <source>
        <strain evidence="2">MF-1</strain>
    </source>
</reference>
<proteinExistence type="predicted"/>
<evidence type="ECO:0000259" key="1">
    <source>
        <dbReference type="Pfam" id="PF24626"/>
    </source>
</evidence>
<dbReference type="OrthoDB" id="3158924at2759"/>
<accession>A0A9Q3BUJ3</accession>
<organism evidence="2 3">
    <name type="scientific">Austropuccinia psidii MF-1</name>
    <dbReference type="NCBI Taxonomy" id="1389203"/>
    <lineage>
        <taxon>Eukaryota</taxon>
        <taxon>Fungi</taxon>
        <taxon>Dikarya</taxon>
        <taxon>Basidiomycota</taxon>
        <taxon>Pucciniomycotina</taxon>
        <taxon>Pucciniomycetes</taxon>
        <taxon>Pucciniales</taxon>
        <taxon>Sphaerophragmiaceae</taxon>
        <taxon>Austropuccinia</taxon>
    </lineage>
</organism>
<evidence type="ECO:0000313" key="3">
    <source>
        <dbReference type="Proteomes" id="UP000765509"/>
    </source>
</evidence>
<name>A0A9Q3BUJ3_9BASI</name>
<comment type="caution">
    <text evidence="2">The sequence shown here is derived from an EMBL/GenBank/DDBJ whole genome shotgun (WGS) entry which is preliminary data.</text>
</comment>
<dbReference type="EMBL" id="AVOT02002729">
    <property type="protein sequence ID" value="MBW0471343.1"/>
    <property type="molecule type" value="Genomic_DNA"/>
</dbReference>
<protein>
    <recommendedName>
        <fullName evidence="1">Tf2-1-like SH3-like domain-containing protein</fullName>
    </recommendedName>
</protein>
<gene>
    <name evidence="2" type="ORF">O181_011058</name>
</gene>
<dbReference type="Proteomes" id="UP000765509">
    <property type="component" value="Unassembled WGS sequence"/>
</dbReference>
<dbReference type="AlphaFoldDB" id="A0A9Q3BUJ3"/>
<evidence type="ECO:0000313" key="2">
    <source>
        <dbReference type="EMBL" id="MBW0471343.1"/>
    </source>
</evidence>
<keyword evidence="3" id="KW-1185">Reference proteome</keyword>
<dbReference type="Pfam" id="PF24626">
    <property type="entry name" value="SH3_Tf2-1"/>
    <property type="match status" value="1"/>
</dbReference>
<dbReference type="InterPro" id="IPR056924">
    <property type="entry name" value="SH3_Tf2-1"/>
</dbReference>